<keyword evidence="1" id="KW-0472">Membrane</keyword>
<feature type="transmembrane region" description="Helical" evidence="1">
    <location>
        <begin position="165"/>
        <end position="186"/>
    </location>
</feature>
<keyword evidence="3" id="KW-1185">Reference proteome</keyword>
<keyword evidence="1" id="KW-0812">Transmembrane</keyword>
<organism evidence="2 3">
    <name type="scientific">Mugilogobius chulae</name>
    <name type="common">yellowstripe goby</name>
    <dbReference type="NCBI Taxonomy" id="88201"/>
    <lineage>
        <taxon>Eukaryota</taxon>
        <taxon>Metazoa</taxon>
        <taxon>Chordata</taxon>
        <taxon>Craniata</taxon>
        <taxon>Vertebrata</taxon>
        <taxon>Euteleostomi</taxon>
        <taxon>Actinopterygii</taxon>
        <taxon>Neopterygii</taxon>
        <taxon>Teleostei</taxon>
        <taxon>Neoteleostei</taxon>
        <taxon>Acanthomorphata</taxon>
        <taxon>Gobiaria</taxon>
        <taxon>Gobiiformes</taxon>
        <taxon>Gobioidei</taxon>
        <taxon>Gobiidae</taxon>
        <taxon>Gobionellinae</taxon>
        <taxon>Mugilogobius</taxon>
    </lineage>
</organism>
<accession>A0AAW0NQ82</accession>
<sequence>MDEAVVFGCVRRRTGLRLQPAESKQTVDGLQKCVDSQEKKEMEDKECERICKKTAEVTDANINQCQQKGRTGISWSPTQVSCQCLSEMLKFSRVEDEELLHYTAQTHWAVLDVALNPLQFNRPAAVLWALEYSGLTRRLWNDFRAVFDELDLDWTNLLPDTDAKYYIVTLIVVVPIVLIFPFLLLMGHVRLILNNRTTIEHKRAPVFIDGMNKKGFYLGVRRNLAEVFGDQPFYWFIPVFSSLGDGQSFDRLVPTDPEQGIPQQNRNSHGPVHGTIKKYERLYNIPEAVNKGADTVVIEIEMTKSGFK</sequence>
<evidence type="ECO:0000313" key="2">
    <source>
        <dbReference type="EMBL" id="KAK7901619.1"/>
    </source>
</evidence>
<proteinExistence type="predicted"/>
<evidence type="ECO:0000256" key="1">
    <source>
        <dbReference type="SAM" id="Phobius"/>
    </source>
</evidence>
<name>A0AAW0NQ82_9GOBI</name>
<dbReference type="Proteomes" id="UP001460270">
    <property type="component" value="Unassembled WGS sequence"/>
</dbReference>
<dbReference type="EMBL" id="JBBPFD010000013">
    <property type="protein sequence ID" value="KAK7901619.1"/>
    <property type="molecule type" value="Genomic_DNA"/>
</dbReference>
<protein>
    <submittedName>
        <fullName evidence="2">Uncharacterized protein</fullName>
    </submittedName>
</protein>
<gene>
    <name evidence="2" type="ORF">WMY93_018388</name>
</gene>
<evidence type="ECO:0000313" key="3">
    <source>
        <dbReference type="Proteomes" id="UP001460270"/>
    </source>
</evidence>
<reference evidence="3" key="1">
    <citation type="submission" date="2024-04" db="EMBL/GenBank/DDBJ databases">
        <title>Salinicola lusitanus LLJ914,a marine bacterium isolated from the Okinawa Trough.</title>
        <authorList>
            <person name="Li J."/>
        </authorList>
    </citation>
    <scope>NUCLEOTIDE SEQUENCE [LARGE SCALE GENOMIC DNA]</scope>
</reference>
<keyword evidence="1" id="KW-1133">Transmembrane helix</keyword>
<comment type="caution">
    <text evidence="2">The sequence shown here is derived from an EMBL/GenBank/DDBJ whole genome shotgun (WGS) entry which is preliminary data.</text>
</comment>
<dbReference type="AlphaFoldDB" id="A0AAW0NQ82"/>